<accession>A0A834WTJ9</accession>
<feature type="domain" description="Reverse transcriptase zinc-binding" evidence="1">
    <location>
        <begin position="34"/>
        <end position="122"/>
    </location>
</feature>
<dbReference type="OrthoDB" id="696485at2759"/>
<dbReference type="Pfam" id="PF13966">
    <property type="entry name" value="zf-RVT"/>
    <property type="match status" value="1"/>
</dbReference>
<keyword evidence="2" id="KW-0548">Nucleotidyltransferase</keyword>
<sequence>MGKAPGFLIRIGFNLIIKPKARQNNLSLTPHGNYDVKTAYDYLSSSKNLHSSKSTNWKEYWRLNIPNKILMFWWKTLHGGLPLRHNLTRRGFRIDNDCPFGCLNDETDVHLFKERQFAKMIWFGSSFMIVIDQINQPSIIDWIDCQFNQALQLKDDLMESLVNQAIIICWSIYTQINQVIFQNAKKDPLEAIHRVVQVSQKMSMAVNLHKDFPFFSLQDRIGINRTPHAHGNGDQGKKDIFVPWTKNSIPSTKKVIIFLLVNHKPYPMLMLIMPRHIVYDAFEAPLWNIAGAFEALGLDALPIPRSRSLVLRIYRFRDLDALLIPRGLDALPIPMSRSVVHWGHGGHEDESRETGPDRIKKYLLECSLLSRGEIGTPLILLRFNGPPVLNYLEFSLLMEGLASGIQLQQHVIPKSHGASIAWASSGSRQEPLHWTTGLSIRLCEVGARAMINYETFDRLLWTIFFQNPFESQLALLNRSAGLNTSLYGVSARTVTDYRTPN</sequence>
<dbReference type="AlphaFoldDB" id="A0A834WTJ9"/>
<protein>
    <submittedName>
        <fullName evidence="2">Reverse transcriptase</fullName>
    </submittedName>
</protein>
<name>A0A834WTJ9_9FABA</name>
<dbReference type="InterPro" id="IPR026960">
    <property type="entry name" value="RVT-Znf"/>
</dbReference>
<reference evidence="2" key="1">
    <citation type="submission" date="2020-09" db="EMBL/GenBank/DDBJ databases">
        <title>Genome-Enabled Discovery of Anthraquinone Biosynthesis in Senna tora.</title>
        <authorList>
            <person name="Kang S.-H."/>
            <person name="Pandey R.P."/>
            <person name="Lee C.-M."/>
            <person name="Sim J.-S."/>
            <person name="Jeong J.-T."/>
            <person name="Choi B.-S."/>
            <person name="Jung M."/>
            <person name="Ginzburg D."/>
            <person name="Zhao K."/>
            <person name="Won S.Y."/>
            <person name="Oh T.-J."/>
            <person name="Yu Y."/>
            <person name="Kim N.-H."/>
            <person name="Lee O.R."/>
            <person name="Lee T.-H."/>
            <person name="Bashyal P."/>
            <person name="Kim T.-S."/>
            <person name="Lee W.-H."/>
            <person name="Kawkins C."/>
            <person name="Kim C.-K."/>
            <person name="Kim J.S."/>
            <person name="Ahn B.O."/>
            <person name="Rhee S.Y."/>
            <person name="Sohng J.K."/>
        </authorList>
    </citation>
    <scope>NUCLEOTIDE SEQUENCE</scope>
    <source>
        <tissue evidence="2">Leaf</tissue>
    </source>
</reference>
<keyword evidence="3" id="KW-1185">Reference proteome</keyword>
<dbReference type="GO" id="GO:0003964">
    <property type="term" value="F:RNA-directed DNA polymerase activity"/>
    <property type="evidence" value="ECO:0007669"/>
    <property type="project" value="UniProtKB-KW"/>
</dbReference>
<dbReference type="Proteomes" id="UP000634136">
    <property type="component" value="Unassembled WGS sequence"/>
</dbReference>
<evidence type="ECO:0000313" key="2">
    <source>
        <dbReference type="EMBL" id="KAF7832283.1"/>
    </source>
</evidence>
<evidence type="ECO:0000313" key="3">
    <source>
        <dbReference type="Proteomes" id="UP000634136"/>
    </source>
</evidence>
<organism evidence="2 3">
    <name type="scientific">Senna tora</name>
    <dbReference type="NCBI Taxonomy" id="362788"/>
    <lineage>
        <taxon>Eukaryota</taxon>
        <taxon>Viridiplantae</taxon>
        <taxon>Streptophyta</taxon>
        <taxon>Embryophyta</taxon>
        <taxon>Tracheophyta</taxon>
        <taxon>Spermatophyta</taxon>
        <taxon>Magnoliopsida</taxon>
        <taxon>eudicotyledons</taxon>
        <taxon>Gunneridae</taxon>
        <taxon>Pentapetalae</taxon>
        <taxon>rosids</taxon>
        <taxon>fabids</taxon>
        <taxon>Fabales</taxon>
        <taxon>Fabaceae</taxon>
        <taxon>Caesalpinioideae</taxon>
        <taxon>Cassia clade</taxon>
        <taxon>Senna</taxon>
    </lineage>
</organism>
<keyword evidence="2" id="KW-0695">RNA-directed DNA polymerase</keyword>
<gene>
    <name evidence="2" type="ORF">G2W53_014616</name>
</gene>
<dbReference type="EMBL" id="JAAIUW010000005">
    <property type="protein sequence ID" value="KAF7832283.1"/>
    <property type="molecule type" value="Genomic_DNA"/>
</dbReference>
<evidence type="ECO:0000259" key="1">
    <source>
        <dbReference type="Pfam" id="PF13966"/>
    </source>
</evidence>
<comment type="caution">
    <text evidence="2">The sequence shown here is derived from an EMBL/GenBank/DDBJ whole genome shotgun (WGS) entry which is preliminary data.</text>
</comment>
<keyword evidence="2" id="KW-0808">Transferase</keyword>
<proteinExistence type="predicted"/>